<protein>
    <submittedName>
        <fullName evidence="1">Uncharacterized protein</fullName>
    </submittedName>
</protein>
<accession>A0A0S3QZ44</accession>
<keyword evidence="2" id="KW-1185">Reference proteome</keyword>
<organism evidence="1 2">
    <name type="scientific">Vigna angularis var. angularis</name>
    <dbReference type="NCBI Taxonomy" id="157739"/>
    <lineage>
        <taxon>Eukaryota</taxon>
        <taxon>Viridiplantae</taxon>
        <taxon>Streptophyta</taxon>
        <taxon>Embryophyta</taxon>
        <taxon>Tracheophyta</taxon>
        <taxon>Spermatophyta</taxon>
        <taxon>Magnoliopsida</taxon>
        <taxon>eudicotyledons</taxon>
        <taxon>Gunneridae</taxon>
        <taxon>Pentapetalae</taxon>
        <taxon>rosids</taxon>
        <taxon>fabids</taxon>
        <taxon>Fabales</taxon>
        <taxon>Fabaceae</taxon>
        <taxon>Papilionoideae</taxon>
        <taxon>50 kb inversion clade</taxon>
        <taxon>NPAAA clade</taxon>
        <taxon>indigoferoid/millettioid clade</taxon>
        <taxon>Phaseoleae</taxon>
        <taxon>Vigna</taxon>
    </lineage>
</organism>
<proteinExistence type="predicted"/>
<dbReference type="Proteomes" id="UP000291084">
    <property type="component" value="Chromosome 1"/>
</dbReference>
<dbReference type="AlphaFoldDB" id="A0A0S3QZ44"/>
<sequence>MWDIRLAFNGCPTSKRMSDIQTDGVLLSRRNLRSLLAIAADPVSAADKASKMSRSAFEWAFQCFIQKAPANAAVTTRIFLHNSTVSRRRTTLFTRDVWHTALSSPVA</sequence>
<reference evidence="1 2" key="1">
    <citation type="journal article" date="2015" name="Sci. Rep.">
        <title>The power of single molecule real-time sequencing technology in the de novo assembly of a eukaryotic genome.</title>
        <authorList>
            <person name="Sakai H."/>
            <person name="Naito K."/>
            <person name="Ogiso-Tanaka E."/>
            <person name="Takahashi Y."/>
            <person name="Iseki K."/>
            <person name="Muto C."/>
            <person name="Satou K."/>
            <person name="Teruya K."/>
            <person name="Shiroma A."/>
            <person name="Shimoji M."/>
            <person name="Hirano T."/>
            <person name="Itoh T."/>
            <person name="Kaga A."/>
            <person name="Tomooka N."/>
        </authorList>
    </citation>
    <scope>NUCLEOTIDE SEQUENCE [LARGE SCALE GENOMIC DNA]</scope>
    <source>
        <strain evidence="2">cv. Shumari</strain>
    </source>
</reference>
<gene>
    <name evidence="1" type="primary">Vigan.01G111100</name>
    <name evidence="1" type="ORF">VIGAN_01111100</name>
</gene>
<evidence type="ECO:0000313" key="1">
    <source>
        <dbReference type="EMBL" id="BAT73608.1"/>
    </source>
</evidence>
<evidence type="ECO:0000313" key="2">
    <source>
        <dbReference type="Proteomes" id="UP000291084"/>
    </source>
</evidence>
<dbReference type="EMBL" id="AP015034">
    <property type="protein sequence ID" value="BAT73608.1"/>
    <property type="molecule type" value="Genomic_DNA"/>
</dbReference>
<name>A0A0S3QZ44_PHAAN</name>